<evidence type="ECO:0000313" key="1">
    <source>
        <dbReference type="EMBL" id="BAY96328.1"/>
    </source>
</evidence>
<dbReference type="KEGG" id="ttq:NIES37_02600"/>
<dbReference type="Proteomes" id="UP000218785">
    <property type="component" value="Chromosome"/>
</dbReference>
<keyword evidence="2" id="KW-1185">Reference proteome</keyword>
<protein>
    <submittedName>
        <fullName evidence="1">Uncharacterized protein</fullName>
    </submittedName>
</protein>
<name>A0A1Z4MS90_9CYAN</name>
<dbReference type="RefSeq" id="WP_096573555.1">
    <property type="nucleotide sequence ID" value="NZ_CAWNJS010000001.1"/>
</dbReference>
<sequence length="167" mass="18939">MNILSKERSERDSKAQDTPRSLKFQDALLLFSLVLIAGMVRFGNVDEPDTNNVNRVTQTSEVLNDTDKFVGKNVTIRSQPVQQVGLTSFTVNDQPRIIQEPLLVVNASGVPFDLPANRNRKIQVTGQVRNLQIPQIEREFNLNLQDEYYTSYINRPAIIAQSIRVVQ</sequence>
<gene>
    <name evidence="1" type="ORF">NIES37_02600</name>
</gene>
<evidence type="ECO:0000313" key="2">
    <source>
        <dbReference type="Proteomes" id="UP000218785"/>
    </source>
</evidence>
<dbReference type="AlphaFoldDB" id="A0A1Z4MS90"/>
<organism evidence="1 2">
    <name type="scientific">Tolypothrix tenuis PCC 7101</name>
    <dbReference type="NCBI Taxonomy" id="231146"/>
    <lineage>
        <taxon>Bacteria</taxon>
        <taxon>Bacillati</taxon>
        <taxon>Cyanobacteriota</taxon>
        <taxon>Cyanophyceae</taxon>
        <taxon>Nostocales</taxon>
        <taxon>Tolypothrichaceae</taxon>
        <taxon>Tolypothrix</taxon>
    </lineage>
</organism>
<accession>A0A1Z4MS90</accession>
<dbReference type="EMBL" id="AP018248">
    <property type="protein sequence ID" value="BAY96328.1"/>
    <property type="molecule type" value="Genomic_DNA"/>
</dbReference>
<reference evidence="1 2" key="1">
    <citation type="submission" date="2017-06" db="EMBL/GenBank/DDBJ databases">
        <title>Genome sequencing of cyanobaciteial culture collection at National Institute for Environmental Studies (NIES).</title>
        <authorList>
            <person name="Hirose Y."/>
            <person name="Shimura Y."/>
            <person name="Fujisawa T."/>
            <person name="Nakamura Y."/>
            <person name="Kawachi M."/>
        </authorList>
    </citation>
    <scope>NUCLEOTIDE SEQUENCE [LARGE SCALE GENOMIC DNA]</scope>
    <source>
        <strain evidence="1 2">NIES-37</strain>
    </source>
</reference>
<proteinExistence type="predicted"/>